<dbReference type="Pfam" id="PF00668">
    <property type="entry name" value="Condensation"/>
    <property type="match status" value="1"/>
</dbReference>
<dbReference type="PANTHER" id="PTHR45527:SF1">
    <property type="entry name" value="FATTY ACID SYNTHASE"/>
    <property type="match status" value="1"/>
</dbReference>
<keyword evidence="2" id="KW-0596">Phosphopantetheine</keyword>
<dbReference type="InterPro" id="IPR009081">
    <property type="entry name" value="PP-bd_ACP"/>
</dbReference>
<accession>M4T7W1</accession>
<dbReference type="PROSITE" id="PS00455">
    <property type="entry name" value="AMP_BINDING"/>
    <property type="match status" value="1"/>
</dbReference>
<dbReference type="InterPro" id="IPR000873">
    <property type="entry name" value="AMP-dep_synth/lig_dom"/>
</dbReference>
<organism evidence="6">
    <name type="scientific">Nostoc sp. 'Peltigera membranacea cyanobiont'</name>
    <dbReference type="NCBI Taxonomy" id="414689"/>
    <lineage>
        <taxon>Bacteria</taxon>
        <taxon>Bacillati</taxon>
        <taxon>Cyanobacteriota</taxon>
        <taxon>Cyanophyceae</taxon>
        <taxon>Nostocales</taxon>
        <taxon>Nostocaceae</taxon>
        <taxon>Nostoc</taxon>
        <taxon>Nostoc cyanobionts</taxon>
    </lineage>
</organism>
<dbReference type="Gene3D" id="3.30.559.10">
    <property type="entry name" value="Chloramphenicol acetyltransferase-like domain"/>
    <property type="match status" value="1"/>
</dbReference>
<comment type="cofactor">
    <cofactor evidence="1">
        <name>pantetheine 4'-phosphate</name>
        <dbReference type="ChEBI" id="CHEBI:47942"/>
    </cofactor>
</comment>
<evidence type="ECO:0000256" key="3">
    <source>
        <dbReference type="ARBA" id="ARBA00022553"/>
    </source>
</evidence>
<evidence type="ECO:0000259" key="5">
    <source>
        <dbReference type="PROSITE" id="PS50075"/>
    </source>
</evidence>
<dbReference type="FunFam" id="1.10.1200.10:FF:000016">
    <property type="entry name" value="Non-ribosomal peptide synthase"/>
    <property type="match status" value="1"/>
</dbReference>
<dbReference type="FunFam" id="3.40.50.12780:FF:000012">
    <property type="entry name" value="Non-ribosomal peptide synthetase"/>
    <property type="match status" value="1"/>
</dbReference>
<dbReference type="InterPro" id="IPR023213">
    <property type="entry name" value="CAT-like_dom_sf"/>
</dbReference>
<dbReference type="InterPro" id="IPR010071">
    <property type="entry name" value="AA_adenyl_dom"/>
</dbReference>
<dbReference type="FunFam" id="2.30.38.10:FF:000001">
    <property type="entry name" value="Non-ribosomal peptide synthetase PvdI"/>
    <property type="match status" value="1"/>
</dbReference>
<dbReference type="InterPro" id="IPR036736">
    <property type="entry name" value="ACP-like_sf"/>
</dbReference>
<dbReference type="InterPro" id="IPR020845">
    <property type="entry name" value="AMP-binding_CS"/>
</dbReference>
<dbReference type="Pfam" id="PF00550">
    <property type="entry name" value="PP-binding"/>
    <property type="match status" value="1"/>
</dbReference>
<dbReference type="PANTHER" id="PTHR45527">
    <property type="entry name" value="NONRIBOSOMAL PEPTIDE SYNTHETASE"/>
    <property type="match status" value="1"/>
</dbReference>
<dbReference type="AlphaFoldDB" id="M4T7W1"/>
<feature type="region of interest" description="Disordered" evidence="4">
    <location>
        <begin position="1114"/>
        <end position="1150"/>
    </location>
</feature>
<dbReference type="InterPro" id="IPR025110">
    <property type="entry name" value="AMP-bd_C"/>
</dbReference>
<sequence length="1150" mass="130636">MGNFYQQLAALSPEQRVVLEKRLKQRGLSPLTNPEISKIEISKRKDYNELPLSFAQQRLWFFQQLNPDNSAYNGMSALGLKGQMNVALLEKVFTEIVRRHETLRTTFITNSQGQPIQVIASTQPIILPIIDLQGVPNQEEEVQRLGSVEIQQPFDLTKPLLRITLLKLTQTEYVLFFIMHHIISDRWSDGVFVREMKVLYEAFANEQPSPLAELPIQYADWAIWQQEYLQGEVLATQIAYWKKQLADLAVLELPTDRPRPSIPTYQGAIQSFELSKTLSDALKTMSAKEGVTLFMLLLAVFKVLLHKYTNQSDIVVGTDIANRNRVETEGLIGFLINTLVLRTDLSENPSFRSLLHRVREVTLGAYDHQDLSFDKLVDILNPERNIAQMVPLLQVKFDLQLARVEPLELSNLTVSTLNFNNGTAKFELRFNLLETDRGLTGKVEYSTDLFDIATIMRMVEHFQTLLEGVVVHPEYRLSELSLLTATEQQKLLVEWNNTEVEYPQTCIHQLFATQVKHTPEAVAVVCENEQLTYKELNAKANQLAHHLQKLGVGTEVLVGICVERSLHTIVGLLGILKAGGAYIPLDPVYPQERLAFMLQDAQVPIILTQQHLIEKLPEHQAQVVCLDTDWDNIAQNSPENSVVNSQANDLAYIIYTSGSTGKPKGVCASHQGAINRFYWMWQTYPFTSEDICCQKTSLNFVDSVWEIFGGLLQGIKTVIIPDRVVKAPKEFVTTLANNHVTRLVVVPSLLHILLDTYNDLQLRLPKLKLWITSGEALSIELLQQFRQNLPTSTLLNLYGSSEVAADVSCYCIEPQTPIPLRVAIGRAIANTKIYVLDRYLQPVPMGVPGELYISGAGLARGYLNQPEMTAQRFIANPFLKNGKAKEDQSWNCDRKAYTKYSRLYKTGDLARYLPDGNIEFLGRIDDQVKIRGFRIELGEIAAVLGQHPGVQEAVVISREDEPGNQQLVAYIVSHLQQTLSVSELNRLLKEKLPDYMMPKSFVMLEALPLLPNGKINRRALPLPDQIRPELAATYQPPQTEIEQSIASIWQEVLHIEEVGINDNFFELGGHSLLLVQVHNKLQKIFQQEFPLFEMFHYPTISYLAQYLSQQSSEQQSIVEHSHRPESRQASIHRRKQVRQQYRTVTKPKDT</sequence>
<evidence type="ECO:0000256" key="2">
    <source>
        <dbReference type="ARBA" id="ARBA00022450"/>
    </source>
</evidence>
<dbReference type="SMART" id="SM00823">
    <property type="entry name" value="PKS_PP"/>
    <property type="match status" value="1"/>
</dbReference>
<dbReference type="InterPro" id="IPR020806">
    <property type="entry name" value="PKS_PP-bd"/>
</dbReference>
<dbReference type="Gene3D" id="3.30.300.30">
    <property type="match status" value="1"/>
</dbReference>
<dbReference type="Gene3D" id="3.30.559.30">
    <property type="entry name" value="Nonribosomal peptide synthetase, condensation domain"/>
    <property type="match status" value="1"/>
</dbReference>
<proteinExistence type="predicted"/>
<dbReference type="InterPro" id="IPR001242">
    <property type="entry name" value="Condensation_dom"/>
</dbReference>
<dbReference type="Pfam" id="PF13193">
    <property type="entry name" value="AMP-binding_C"/>
    <property type="match status" value="1"/>
</dbReference>
<feature type="domain" description="Carrier" evidence="5">
    <location>
        <begin position="1036"/>
        <end position="1111"/>
    </location>
</feature>
<dbReference type="Gene3D" id="1.10.1200.10">
    <property type="entry name" value="ACP-like"/>
    <property type="match status" value="1"/>
</dbReference>
<dbReference type="GO" id="GO:0072330">
    <property type="term" value="P:monocarboxylic acid biosynthetic process"/>
    <property type="evidence" value="ECO:0007669"/>
    <property type="project" value="UniProtKB-ARBA"/>
</dbReference>
<evidence type="ECO:0000256" key="1">
    <source>
        <dbReference type="ARBA" id="ARBA00001957"/>
    </source>
</evidence>
<reference evidence="6" key="1">
    <citation type="journal article" date="2013" name="Proc. Natl. Acad. Sci. U.S.A.">
        <title>Metagenomic natural product discovery in lichen provides evidence for a family of biosynthetic pathways in diverse symbioses.</title>
        <authorList>
            <person name="Kampa A."/>
            <person name="Gagunashvili A.N."/>
            <person name="Gulder T.A."/>
            <person name="Morinaka B.I."/>
            <person name="Daolio C."/>
            <person name="Godejohann M."/>
            <person name="Miao V.P."/>
            <person name="Piel J."/>
            <person name="Andresson O.S."/>
        </authorList>
    </citation>
    <scope>NUCLEOTIDE SEQUENCE</scope>
</reference>
<dbReference type="FunFam" id="3.40.50.980:FF:000001">
    <property type="entry name" value="Non-ribosomal peptide synthetase"/>
    <property type="match status" value="1"/>
</dbReference>
<dbReference type="SUPFAM" id="SSF56801">
    <property type="entry name" value="Acetyl-CoA synthetase-like"/>
    <property type="match status" value="1"/>
</dbReference>
<dbReference type="Gene3D" id="3.40.50.980">
    <property type="match status" value="2"/>
</dbReference>
<dbReference type="Gene3D" id="2.30.38.10">
    <property type="entry name" value="Luciferase, Domain 3"/>
    <property type="match status" value="1"/>
</dbReference>
<dbReference type="SUPFAM" id="SSF47336">
    <property type="entry name" value="ACP-like"/>
    <property type="match status" value="1"/>
</dbReference>
<dbReference type="CDD" id="cd05930">
    <property type="entry name" value="A_NRPS"/>
    <property type="match status" value="1"/>
</dbReference>
<dbReference type="Pfam" id="PF00501">
    <property type="entry name" value="AMP-binding"/>
    <property type="match status" value="1"/>
</dbReference>
<evidence type="ECO:0000256" key="4">
    <source>
        <dbReference type="SAM" id="MobiDB-lite"/>
    </source>
</evidence>
<protein>
    <submittedName>
        <fullName evidence="6">Non-ribosomal peptide synthase</fullName>
    </submittedName>
</protein>
<dbReference type="CDD" id="cd19531">
    <property type="entry name" value="LCL_NRPS-like"/>
    <property type="match status" value="1"/>
</dbReference>
<dbReference type="PROSITE" id="PS50075">
    <property type="entry name" value="CARRIER"/>
    <property type="match status" value="1"/>
</dbReference>
<dbReference type="GO" id="GO:0008610">
    <property type="term" value="P:lipid biosynthetic process"/>
    <property type="evidence" value="ECO:0007669"/>
    <property type="project" value="UniProtKB-ARBA"/>
</dbReference>
<evidence type="ECO:0000313" key="6">
    <source>
        <dbReference type="EMBL" id="AGH69822.1"/>
    </source>
</evidence>
<keyword evidence="3" id="KW-0597">Phosphoprotein</keyword>
<dbReference type="GO" id="GO:0005829">
    <property type="term" value="C:cytosol"/>
    <property type="evidence" value="ECO:0007669"/>
    <property type="project" value="TreeGrafter"/>
</dbReference>
<dbReference type="EMBL" id="KC407996">
    <property type="protein sequence ID" value="AGH69822.1"/>
    <property type="molecule type" value="Genomic_DNA"/>
</dbReference>
<dbReference type="SUPFAM" id="SSF52777">
    <property type="entry name" value="CoA-dependent acyltransferases"/>
    <property type="match status" value="2"/>
</dbReference>
<dbReference type="GO" id="GO:0043041">
    <property type="term" value="P:amino acid activation for nonribosomal peptide biosynthetic process"/>
    <property type="evidence" value="ECO:0007669"/>
    <property type="project" value="TreeGrafter"/>
</dbReference>
<dbReference type="GO" id="GO:0044550">
    <property type="term" value="P:secondary metabolite biosynthetic process"/>
    <property type="evidence" value="ECO:0007669"/>
    <property type="project" value="UniProtKB-ARBA"/>
</dbReference>
<name>M4T7W1_9NOSO</name>
<dbReference type="NCBIfam" id="TIGR01733">
    <property type="entry name" value="AA-adenyl-dom"/>
    <property type="match status" value="1"/>
</dbReference>
<dbReference type="FunFam" id="3.30.300.30:FF:000010">
    <property type="entry name" value="Enterobactin synthetase component F"/>
    <property type="match status" value="1"/>
</dbReference>
<dbReference type="GO" id="GO:0031177">
    <property type="term" value="F:phosphopantetheine binding"/>
    <property type="evidence" value="ECO:0007669"/>
    <property type="project" value="InterPro"/>
</dbReference>
<dbReference type="InterPro" id="IPR045851">
    <property type="entry name" value="AMP-bd_C_sf"/>
</dbReference>
<dbReference type="GO" id="GO:0003824">
    <property type="term" value="F:catalytic activity"/>
    <property type="evidence" value="ECO:0007669"/>
    <property type="project" value="InterPro"/>
</dbReference>